<dbReference type="PANTHER" id="PTHR46696">
    <property type="entry name" value="P450, PUTATIVE (EUROFUNG)-RELATED"/>
    <property type="match status" value="1"/>
</dbReference>
<protein>
    <submittedName>
        <fullName evidence="3">Cytochrome P450</fullName>
    </submittedName>
</protein>
<accession>A0A0L8N6I8</accession>
<dbReference type="eggNOG" id="COG2124">
    <property type="taxonomic scope" value="Bacteria"/>
</dbReference>
<dbReference type="InterPro" id="IPR017972">
    <property type="entry name" value="Cyt_P450_CS"/>
</dbReference>
<dbReference type="Gene3D" id="1.10.630.10">
    <property type="entry name" value="Cytochrome P450"/>
    <property type="match status" value="1"/>
</dbReference>
<reference evidence="4" key="1">
    <citation type="submission" date="2015-07" db="EMBL/GenBank/DDBJ databases">
        <authorList>
            <consortium name="Consortium for Microbial Forensics and Genomics (microFORGE)"/>
            <person name="Knight B.M."/>
            <person name="Roberts D.P."/>
            <person name="Lin D."/>
            <person name="Hari K."/>
            <person name="Fletcher J."/>
            <person name="Melcher U."/>
            <person name="Blagden T."/>
            <person name="Winegar R.A."/>
        </authorList>
    </citation>
    <scope>NUCLEOTIDE SEQUENCE [LARGE SCALE GENOMIC DNA]</scope>
    <source>
        <strain evidence="4">NRRL B-1447</strain>
    </source>
</reference>
<evidence type="ECO:0000256" key="2">
    <source>
        <dbReference type="RuleBase" id="RU000461"/>
    </source>
</evidence>
<dbReference type="GO" id="GO:0016705">
    <property type="term" value="F:oxidoreductase activity, acting on paired donors, with incorporation or reduction of molecular oxygen"/>
    <property type="evidence" value="ECO:0007669"/>
    <property type="project" value="InterPro"/>
</dbReference>
<dbReference type="PROSITE" id="PS00086">
    <property type="entry name" value="CYTOCHROME_P450"/>
    <property type="match status" value="1"/>
</dbReference>
<comment type="caution">
    <text evidence="3">The sequence shown here is derived from an EMBL/GenBank/DDBJ whole genome shotgun (WGS) entry which is preliminary data.</text>
</comment>
<dbReference type="AlphaFoldDB" id="A0A0L8N6I8"/>
<organism evidence="3 4">
    <name type="scientific">Streptomyces virginiae</name>
    <name type="common">Streptomyces cinnamonensis</name>
    <dbReference type="NCBI Taxonomy" id="1961"/>
    <lineage>
        <taxon>Bacteria</taxon>
        <taxon>Bacillati</taxon>
        <taxon>Actinomycetota</taxon>
        <taxon>Actinomycetes</taxon>
        <taxon>Kitasatosporales</taxon>
        <taxon>Streptomycetaceae</taxon>
        <taxon>Streptomyces</taxon>
    </lineage>
</organism>
<evidence type="ECO:0000256" key="1">
    <source>
        <dbReference type="ARBA" id="ARBA00010617"/>
    </source>
</evidence>
<dbReference type="GO" id="GO:0004497">
    <property type="term" value="F:monooxygenase activity"/>
    <property type="evidence" value="ECO:0007669"/>
    <property type="project" value="UniProtKB-KW"/>
</dbReference>
<dbReference type="InterPro" id="IPR002397">
    <property type="entry name" value="Cyt_P450_B"/>
</dbReference>
<dbReference type="OrthoDB" id="3664945at2"/>
<dbReference type="RefSeq" id="WP_053167440.1">
    <property type="nucleotide sequence ID" value="NZ_LGUV01000001.1"/>
</dbReference>
<dbReference type="PANTHER" id="PTHR46696:SF1">
    <property type="entry name" value="CYTOCHROME P450 YJIB-RELATED"/>
    <property type="match status" value="1"/>
</dbReference>
<dbReference type="EMBL" id="LGUV01000001">
    <property type="protein sequence ID" value="KOG58120.1"/>
    <property type="molecule type" value="Genomic_DNA"/>
</dbReference>
<dbReference type="InterPro" id="IPR036396">
    <property type="entry name" value="Cyt_P450_sf"/>
</dbReference>
<keyword evidence="2" id="KW-0503">Monooxygenase</keyword>
<proteinExistence type="inferred from homology"/>
<dbReference type="Proteomes" id="UP000037084">
    <property type="component" value="Unassembled WGS sequence"/>
</dbReference>
<evidence type="ECO:0000313" key="4">
    <source>
        <dbReference type="Proteomes" id="UP000037084"/>
    </source>
</evidence>
<dbReference type="GO" id="GO:0020037">
    <property type="term" value="F:heme binding"/>
    <property type="evidence" value="ECO:0007669"/>
    <property type="project" value="InterPro"/>
</dbReference>
<keyword evidence="2" id="KW-0408">Iron</keyword>
<sequence length="402" mass="43860">MTTTVTSAAVTVADIPHLDPVPAFTVLDERSPEGVPLIQLPSGHKVMHLTRYADVHKVLTDPASGRTETNVEDGPSFLPTVMPKELLLNLDAPHHARVRGFVSADYSAAGTERLRPVLDRVVDEGIARLRSAGSPDLFTDLVDRVPITVNAHFLGVPIEDVPYFRPSARIVQIASHEDVPDLVEHFYKVYGYVQDLVTGARPVVPGGLIDRFRADRDRAEPPMDDAELTGIFFGSLLGADQNVVSVLTKSLYALLSAPALWRRLADDPGIAPRLAEELIRLIPLGTISAFPRIAGRDLQTTEGLVPAGSVVYPDAFAANRDPEAFPEPLTVDPDRSSAKRHLQFGYGMHHCMGAALARMEIVTVLTRLAQEFPDLALAVDPAEVPWDNGTVLRRPTSLPVRW</sequence>
<name>A0A0L8N6I8_STRVG</name>
<keyword evidence="2" id="KW-0349">Heme</keyword>
<dbReference type="GO" id="GO:0005506">
    <property type="term" value="F:iron ion binding"/>
    <property type="evidence" value="ECO:0007669"/>
    <property type="project" value="InterPro"/>
</dbReference>
<dbReference type="Pfam" id="PF00067">
    <property type="entry name" value="p450"/>
    <property type="match status" value="1"/>
</dbReference>
<keyword evidence="2" id="KW-0479">Metal-binding</keyword>
<dbReference type="PATRIC" id="fig|1961.12.peg.359"/>
<keyword evidence="2" id="KW-0560">Oxidoreductase</keyword>
<dbReference type="PRINTS" id="PR00359">
    <property type="entry name" value="BP450"/>
</dbReference>
<dbReference type="InterPro" id="IPR001128">
    <property type="entry name" value="Cyt_P450"/>
</dbReference>
<dbReference type="SUPFAM" id="SSF48264">
    <property type="entry name" value="Cytochrome P450"/>
    <property type="match status" value="1"/>
</dbReference>
<gene>
    <name evidence="3" type="ORF">ADK75_01690</name>
</gene>
<comment type="similarity">
    <text evidence="1 2">Belongs to the cytochrome P450 family.</text>
</comment>
<evidence type="ECO:0000313" key="3">
    <source>
        <dbReference type="EMBL" id="KOG58120.1"/>
    </source>
</evidence>